<dbReference type="SMART" id="SM00983">
    <property type="entry name" value="TPK_B1_binding"/>
    <property type="match status" value="1"/>
</dbReference>
<dbReference type="InterPro" id="IPR053149">
    <property type="entry name" value="TPK"/>
</dbReference>
<evidence type="ECO:0000259" key="6">
    <source>
        <dbReference type="SMART" id="SM00983"/>
    </source>
</evidence>
<dbReference type="InterPro" id="IPR006282">
    <property type="entry name" value="Thi_PPkinase"/>
</dbReference>
<keyword evidence="3" id="KW-0418">Kinase</keyword>
<keyword evidence="1 7" id="KW-0808">Transferase</keyword>
<proteinExistence type="predicted"/>
<dbReference type="CDD" id="cd07995">
    <property type="entry name" value="TPK"/>
    <property type="match status" value="1"/>
</dbReference>
<dbReference type="Proteomes" id="UP000598633">
    <property type="component" value="Unassembled WGS sequence"/>
</dbReference>
<dbReference type="PANTHER" id="PTHR41299:SF1">
    <property type="entry name" value="THIAMINE PYROPHOSPHOKINASE"/>
    <property type="match status" value="1"/>
</dbReference>
<dbReference type="PANTHER" id="PTHR41299">
    <property type="entry name" value="THIAMINE PYROPHOSPHOKINASE"/>
    <property type="match status" value="1"/>
</dbReference>
<name>A0A8J6Y9G5_9BACT</name>
<dbReference type="InterPro" id="IPR036759">
    <property type="entry name" value="TPK_catalytic_sf"/>
</dbReference>
<comment type="caution">
    <text evidence="7">The sequence shown here is derived from an EMBL/GenBank/DDBJ whole genome shotgun (WGS) entry which is preliminary data.</text>
</comment>
<protein>
    <recommendedName>
        <fullName evidence="5">Thiamine diphosphokinase</fullName>
        <ecNumber evidence="5">2.7.6.2</ecNumber>
    </recommendedName>
</protein>
<dbReference type="InterPro" id="IPR007371">
    <property type="entry name" value="TPK_catalytic"/>
</dbReference>
<reference evidence="7 8" key="1">
    <citation type="submission" date="2020-08" db="EMBL/GenBank/DDBJ databases">
        <title>Acidobacteriota in marine sediments use diverse sulfur dissimilation pathways.</title>
        <authorList>
            <person name="Wasmund K."/>
        </authorList>
    </citation>
    <scope>NUCLEOTIDE SEQUENCE [LARGE SCALE GENOMIC DNA]</scope>
    <source>
        <strain evidence="7">MAG AM3-A</strain>
    </source>
</reference>
<dbReference type="GO" id="GO:0016301">
    <property type="term" value="F:kinase activity"/>
    <property type="evidence" value="ECO:0007669"/>
    <property type="project" value="UniProtKB-KW"/>
</dbReference>
<dbReference type="InterPro" id="IPR036371">
    <property type="entry name" value="TPK_B1-bd_sf"/>
</dbReference>
<dbReference type="GO" id="GO:0005524">
    <property type="term" value="F:ATP binding"/>
    <property type="evidence" value="ECO:0007669"/>
    <property type="project" value="UniProtKB-KW"/>
</dbReference>
<evidence type="ECO:0000256" key="2">
    <source>
        <dbReference type="ARBA" id="ARBA00022741"/>
    </source>
</evidence>
<feature type="domain" description="Thiamin pyrophosphokinase thiamin-binding" evidence="6">
    <location>
        <begin position="141"/>
        <end position="205"/>
    </location>
</feature>
<evidence type="ECO:0000256" key="3">
    <source>
        <dbReference type="ARBA" id="ARBA00022777"/>
    </source>
</evidence>
<dbReference type="GO" id="GO:0009229">
    <property type="term" value="P:thiamine diphosphate biosynthetic process"/>
    <property type="evidence" value="ECO:0007669"/>
    <property type="project" value="InterPro"/>
</dbReference>
<organism evidence="7 8">
    <name type="scientific">Candidatus Sulfomarinibacter kjeldsenii</name>
    <dbReference type="NCBI Taxonomy" id="2885994"/>
    <lineage>
        <taxon>Bacteria</taxon>
        <taxon>Pseudomonadati</taxon>
        <taxon>Acidobacteriota</taxon>
        <taxon>Thermoanaerobaculia</taxon>
        <taxon>Thermoanaerobaculales</taxon>
        <taxon>Candidatus Sulfomarinibacteraceae</taxon>
        <taxon>Candidatus Sulfomarinibacter</taxon>
    </lineage>
</organism>
<gene>
    <name evidence="7" type="ORF">IFJ97_06810</name>
</gene>
<evidence type="ECO:0000313" key="8">
    <source>
        <dbReference type="Proteomes" id="UP000598633"/>
    </source>
</evidence>
<evidence type="ECO:0000256" key="4">
    <source>
        <dbReference type="ARBA" id="ARBA00022840"/>
    </source>
</evidence>
<dbReference type="EMBL" id="JACXWA010000111">
    <property type="protein sequence ID" value="MBD3871049.1"/>
    <property type="molecule type" value="Genomic_DNA"/>
</dbReference>
<dbReference type="Pfam" id="PF04265">
    <property type="entry name" value="TPK_B1_binding"/>
    <property type="match status" value="1"/>
</dbReference>
<keyword evidence="4" id="KW-0067">ATP-binding</keyword>
<evidence type="ECO:0000256" key="5">
    <source>
        <dbReference type="NCBIfam" id="TIGR01378"/>
    </source>
</evidence>
<dbReference type="SUPFAM" id="SSF63862">
    <property type="entry name" value="Thiamin pyrophosphokinase, substrate-binding domain"/>
    <property type="match status" value="1"/>
</dbReference>
<dbReference type="GO" id="GO:0030975">
    <property type="term" value="F:thiamine binding"/>
    <property type="evidence" value="ECO:0007669"/>
    <property type="project" value="InterPro"/>
</dbReference>
<dbReference type="NCBIfam" id="TIGR01378">
    <property type="entry name" value="thi_PPkinase"/>
    <property type="match status" value="1"/>
</dbReference>
<evidence type="ECO:0000313" key="7">
    <source>
        <dbReference type="EMBL" id="MBD3871049.1"/>
    </source>
</evidence>
<sequence length="216" mass="23007">MTAIGGALLIANAPLRWHPRLAAMATSAQPLLAADGGANHLARIGLRPTVVVGDLDSVSPNTRAWLGEECMVDRPDQDRTDLDKALEYGFEELGITNLTVLAALGGRTDHDLGNLGLLARLAMGDRLTYEAADQTVLAVAGEASLAANPGETWSFWTFDPTVRVTVEGVRWPLDNVSIDAGNRPSISNETVGNHVEINATGGSVIVMRRFRDPSGR</sequence>
<keyword evidence="2" id="KW-0547">Nucleotide-binding</keyword>
<accession>A0A8J6Y9G5</accession>
<dbReference type="GO" id="GO:0004788">
    <property type="term" value="F:thiamine diphosphokinase activity"/>
    <property type="evidence" value="ECO:0007669"/>
    <property type="project" value="UniProtKB-UniRule"/>
</dbReference>
<dbReference type="GO" id="GO:0006772">
    <property type="term" value="P:thiamine metabolic process"/>
    <property type="evidence" value="ECO:0007669"/>
    <property type="project" value="UniProtKB-UniRule"/>
</dbReference>
<dbReference type="SUPFAM" id="SSF63999">
    <property type="entry name" value="Thiamin pyrophosphokinase, catalytic domain"/>
    <property type="match status" value="1"/>
</dbReference>
<dbReference type="Gene3D" id="3.40.50.10240">
    <property type="entry name" value="Thiamin pyrophosphokinase, catalytic domain"/>
    <property type="match status" value="1"/>
</dbReference>
<dbReference type="AlphaFoldDB" id="A0A8J6Y9G5"/>
<dbReference type="InterPro" id="IPR007373">
    <property type="entry name" value="Thiamin_PyroPKinase_B1-bd"/>
</dbReference>
<evidence type="ECO:0000256" key="1">
    <source>
        <dbReference type="ARBA" id="ARBA00022679"/>
    </source>
</evidence>
<dbReference type="EC" id="2.7.6.2" evidence="5"/>
<dbReference type="Pfam" id="PF04263">
    <property type="entry name" value="TPK_catalytic"/>
    <property type="match status" value="1"/>
</dbReference>